<dbReference type="KEGG" id="scac:106081835"/>
<sequence>MNKPPQPPQSFVKRNLVSIVMVPTIIAFHYGWNVMQNNRALVQEHEQIDLPVVTFAKFVWRKVTGSEDPSKANTKSS</sequence>
<evidence type="ECO:0000313" key="2">
    <source>
        <dbReference type="EnsemblMetazoa" id="SCAU008588-PA"/>
    </source>
</evidence>
<dbReference type="VEuPathDB" id="VectorBase:SCAU008588"/>
<keyword evidence="3" id="KW-1185">Reference proteome</keyword>
<evidence type="ECO:0000313" key="3">
    <source>
        <dbReference type="Proteomes" id="UP000095300"/>
    </source>
</evidence>
<reference evidence="2" key="1">
    <citation type="submission" date="2020-05" db="UniProtKB">
        <authorList>
            <consortium name="EnsemblMetazoa"/>
        </authorList>
    </citation>
    <scope>IDENTIFICATION</scope>
    <source>
        <strain evidence="2">USDA</strain>
    </source>
</reference>
<protein>
    <submittedName>
        <fullName evidence="2">Uncharacterized protein</fullName>
    </submittedName>
</protein>
<dbReference type="AlphaFoldDB" id="A0A1I8PJE2"/>
<gene>
    <name evidence="2" type="primary">106081835</name>
</gene>
<keyword evidence="1" id="KW-0472">Membrane</keyword>
<dbReference type="Proteomes" id="UP000095300">
    <property type="component" value="Unassembled WGS sequence"/>
</dbReference>
<feature type="transmembrane region" description="Helical" evidence="1">
    <location>
        <begin position="12"/>
        <end position="32"/>
    </location>
</feature>
<accession>A0A1I8PJE2</accession>
<proteinExistence type="predicted"/>
<name>A0A1I8PJE2_STOCA</name>
<dbReference type="OrthoDB" id="6434695at2759"/>
<organism evidence="2 3">
    <name type="scientific">Stomoxys calcitrans</name>
    <name type="common">Stable fly</name>
    <name type="synonym">Conops calcitrans</name>
    <dbReference type="NCBI Taxonomy" id="35570"/>
    <lineage>
        <taxon>Eukaryota</taxon>
        <taxon>Metazoa</taxon>
        <taxon>Ecdysozoa</taxon>
        <taxon>Arthropoda</taxon>
        <taxon>Hexapoda</taxon>
        <taxon>Insecta</taxon>
        <taxon>Pterygota</taxon>
        <taxon>Neoptera</taxon>
        <taxon>Endopterygota</taxon>
        <taxon>Diptera</taxon>
        <taxon>Brachycera</taxon>
        <taxon>Muscomorpha</taxon>
        <taxon>Muscoidea</taxon>
        <taxon>Muscidae</taxon>
        <taxon>Stomoxys</taxon>
    </lineage>
</organism>
<keyword evidence="1" id="KW-1133">Transmembrane helix</keyword>
<evidence type="ECO:0000256" key="1">
    <source>
        <dbReference type="SAM" id="Phobius"/>
    </source>
</evidence>
<keyword evidence="1" id="KW-0812">Transmembrane</keyword>
<dbReference type="EnsemblMetazoa" id="SCAU008588-RA">
    <property type="protein sequence ID" value="SCAU008588-PA"/>
    <property type="gene ID" value="SCAU008588"/>
</dbReference>